<organism evidence="3 4">
    <name type="scientific">Paramuricea clavata</name>
    <name type="common">Red gorgonian</name>
    <name type="synonym">Violescent sea-whip</name>
    <dbReference type="NCBI Taxonomy" id="317549"/>
    <lineage>
        <taxon>Eukaryota</taxon>
        <taxon>Metazoa</taxon>
        <taxon>Cnidaria</taxon>
        <taxon>Anthozoa</taxon>
        <taxon>Octocorallia</taxon>
        <taxon>Malacalcyonacea</taxon>
        <taxon>Plexauridae</taxon>
        <taxon>Paramuricea</taxon>
    </lineage>
</organism>
<dbReference type="InterPro" id="IPR000477">
    <property type="entry name" value="RT_dom"/>
</dbReference>
<accession>A0A7D9HSS1</accession>
<dbReference type="PANTHER" id="PTHR46670:SF3">
    <property type="entry name" value="ENDONUCLEASE_EXONUCLEASE_PHOSPHATASE DOMAIN-CONTAINING PROTEIN"/>
    <property type="match status" value="1"/>
</dbReference>
<dbReference type="Pfam" id="PF00078">
    <property type="entry name" value="RVT_1"/>
    <property type="match status" value="1"/>
</dbReference>
<evidence type="ECO:0000259" key="1">
    <source>
        <dbReference type="Pfam" id="PF00078"/>
    </source>
</evidence>
<dbReference type="Gene3D" id="3.60.10.10">
    <property type="entry name" value="Endonuclease/exonuclease/phosphatase"/>
    <property type="match status" value="1"/>
</dbReference>
<evidence type="ECO:0000313" key="3">
    <source>
        <dbReference type="EMBL" id="CAB3989643.1"/>
    </source>
</evidence>
<dbReference type="OrthoDB" id="419189at2759"/>
<gene>
    <name evidence="3" type="ORF">PACLA_8A012907</name>
</gene>
<feature type="domain" description="Endonuclease/exonuclease/phosphatase" evidence="2">
    <location>
        <begin position="250"/>
        <end position="411"/>
    </location>
</feature>
<evidence type="ECO:0000259" key="2">
    <source>
        <dbReference type="Pfam" id="PF03372"/>
    </source>
</evidence>
<dbReference type="SUPFAM" id="SSF56219">
    <property type="entry name" value="DNase I-like"/>
    <property type="match status" value="1"/>
</dbReference>
<dbReference type="EMBL" id="CACRXK020001526">
    <property type="protein sequence ID" value="CAB3989643.1"/>
    <property type="molecule type" value="Genomic_DNA"/>
</dbReference>
<protein>
    <submittedName>
        <fullName evidence="3">Uncharacterized protein</fullName>
    </submittedName>
</protein>
<keyword evidence="4" id="KW-1185">Reference proteome</keyword>
<dbReference type="GO" id="GO:0003824">
    <property type="term" value="F:catalytic activity"/>
    <property type="evidence" value="ECO:0007669"/>
    <property type="project" value="InterPro"/>
</dbReference>
<dbReference type="AlphaFoldDB" id="A0A7D9HSS1"/>
<dbReference type="InterPro" id="IPR005135">
    <property type="entry name" value="Endo/exonuclease/phosphatase"/>
</dbReference>
<evidence type="ECO:0000313" key="4">
    <source>
        <dbReference type="Proteomes" id="UP001152795"/>
    </source>
</evidence>
<name>A0A7D9HSS1_PARCT</name>
<reference evidence="3" key="1">
    <citation type="submission" date="2020-04" db="EMBL/GenBank/DDBJ databases">
        <authorList>
            <person name="Alioto T."/>
            <person name="Alioto T."/>
            <person name="Gomez Garrido J."/>
        </authorList>
    </citation>
    <scope>NUCLEOTIDE SEQUENCE</scope>
    <source>
        <strain evidence="3">A484AB</strain>
    </source>
</reference>
<dbReference type="PANTHER" id="PTHR46670">
    <property type="entry name" value="ENDO/EXONUCLEASE/PHOSPHATASE DOMAIN-CONTAINING PROTEIN"/>
    <property type="match status" value="1"/>
</dbReference>
<sequence length="850" mass="95710">MAASSYFKVCILVAIFALPKCNSWLQWANVVHKDSYFTDLYGLNEDGSAVRIYGDFFVQRFGVNFQRINLERKFRVPVSVNKYTKRGSTCLILCSKPFKMDLSVHVDVAINPGPYNPQVKSIQARNYLRVCCVQSPIRLANPSFNAKITYSKQQLFTCRSRLSIPKTLFMSLKELGILKARRVRAGLSAKSKTRAIPVICGTRGALKSIYCRSNSHCGINKNNLIYASLDCSSPSLDRLPATLSLSLCLWNARSIGSKTGCFLDFISEYRPDIFALTETWLSPNDQVTRAAITPAGYKLMDCPRNDRMGGGTGLLYSENIVVQEVDSGALNSFEFSEYVVKHVNNNFRICIIYRPPYSVAHPVTNQSFFQQFSGYLETVILSPEPLLICGDFNIHVEIADNPDAVTFLDMLESMALKQYVNFSTHEHGHTLALIITRSSDSIILNEPKLGPFLSDHCIINCHLNARKAKPTTKQVTFRRTKAINIETFKTELLASDLIVNTPSCLDEIVGLYNSTLESMLDKFAPAISKTVVIRPSVPWFNDDIRGAKRARRSAERKWRSSNALCDLMEYRVKRNNLNFVMKQARTNYYRNLIEENGSDQRKLFKLSKELLNLNPKQLFPQHSDNYILANSIGSFFTEKITKIRSELDSRPLSCDDLPSTSASPNATLTNFELLSETQIRNLAVSSVRGSFILDPIPASLFNESSDVLLPLITTMVNLSLQSGCFPDIWKIAILKPLLKKRDLDPVFGNLRPISNLSSISKLTERAVVDQVQCYLTTNSLYPLLQSAYRKYHSTETALLKVKNDLLMNMNKGHVSILVLLDMSSAFDTVDHEILIQRLETKFGFKGTVLA</sequence>
<dbReference type="Proteomes" id="UP001152795">
    <property type="component" value="Unassembled WGS sequence"/>
</dbReference>
<dbReference type="Pfam" id="PF03372">
    <property type="entry name" value="Exo_endo_phos"/>
    <property type="match status" value="1"/>
</dbReference>
<comment type="caution">
    <text evidence="3">The sequence shown here is derived from an EMBL/GenBank/DDBJ whole genome shotgun (WGS) entry which is preliminary data.</text>
</comment>
<dbReference type="InterPro" id="IPR036691">
    <property type="entry name" value="Endo/exonu/phosph_ase_sf"/>
</dbReference>
<feature type="domain" description="Reverse transcriptase" evidence="1">
    <location>
        <begin position="739"/>
        <end position="839"/>
    </location>
</feature>
<proteinExistence type="predicted"/>